<dbReference type="PROSITE" id="PS51257">
    <property type="entry name" value="PROKAR_LIPOPROTEIN"/>
    <property type="match status" value="1"/>
</dbReference>
<dbReference type="PANTHER" id="PTHR22762">
    <property type="entry name" value="ALPHA-GLUCOSIDASE"/>
    <property type="match status" value="1"/>
</dbReference>
<dbReference type="Pfam" id="PF01055">
    <property type="entry name" value="Glyco_hydro_31_2nd"/>
    <property type="match status" value="1"/>
</dbReference>
<feature type="signal peptide" evidence="4">
    <location>
        <begin position="1"/>
        <end position="20"/>
    </location>
</feature>
<dbReference type="Pfam" id="PF17137">
    <property type="entry name" value="DUF5110"/>
    <property type="match status" value="1"/>
</dbReference>
<feature type="domain" description="Glycoside hydrolase family 31 TIM barrel" evidence="5">
    <location>
        <begin position="224"/>
        <end position="545"/>
    </location>
</feature>
<dbReference type="Gene3D" id="2.60.40.1180">
    <property type="entry name" value="Golgi alpha-mannosidase II"/>
    <property type="match status" value="1"/>
</dbReference>
<reference evidence="8" key="1">
    <citation type="submission" date="2023-10" db="EMBL/GenBank/DDBJ databases">
        <authorList>
            <person name="Chen Y."/>
            <person name="Shah S."/>
            <person name="Dougan E. K."/>
            <person name="Thang M."/>
            <person name="Chan C."/>
        </authorList>
    </citation>
    <scope>NUCLEOTIDE SEQUENCE [LARGE SCALE GENOMIC DNA]</scope>
</reference>
<keyword evidence="2" id="KW-0326">Glycosidase</keyword>
<dbReference type="InterPro" id="IPR000322">
    <property type="entry name" value="Glyco_hydro_31_TIM"/>
</dbReference>
<sequence length="928" mass="100657">MAAQPRLAVAAAAAFACVGAAPDPSVHLDGPWRMTAVTHRLVRIEYDVGRVFVDDPTDAFVRGPSLGAWRGSQAALPGGWASVQTDSVTVSYLRSAPPARGTVKVESIHALPWMSGARQKATWSWGDPADGNLGGTARTLDLSAETLNLNCSEKVSPTMDNSQMHCAWGLVSAAGSAVVSQTGAPVWRDGLYAPSRNSVDVFVFLHGLDFAGALKDFVHAAGPPAVPPRYALGTIFTRWFDFDSDSALALVDDFEARSFPLDAWIFDMNWHQFGPAHDLWGSFTWNEDSFPNLQGMLDAFMAKGLRIGANTHDHDGIRTTEETFQQVCAFLGHQPCNSSIPFDLYNKTFALAQEDIAWMALQTKGEKQGIDFAWIDYQQGETDKLERTRIPGINPTMVLNRLRSTDHARHGEDTRSLIFSRWGGVGSHKYPVGFSGDQKHSWKGLAFLPYFTSTAANVAFGYWSHDTVGGDHGDTKDYELSVRWFQTSAWSPVLRMHDKGQGTGKCATTEVCARVVPWDVPAAFYAAIRSASWQRDEMMPYIYTAAFSASSTGLTLARPMYYEDPTDPALYDLGQQYLFGPDMIVSPITSPSGDATASDQALGAVRWSIYAPSKSAWVDVLNGEFASGTRTLGVYGIMDVPRLARQGAVIAMRPRLAGEGSLARAGAPLRAVEFRVAPAAVFYGSVDRQWSGSGEAVDDDGVTTAYLRGSYSTISCNYTFQNGTFQVHVARSGSFPGQPSLTTVRLSFPQMPPMLVLKPAGASVEYSREIAGPLVTVPDVAFGPMPPGSELFLELRVDAAYSKALPLFVGLLGRVRRARYVKDALDAANVPYGAGRANLTACVLAAASMSAPFAARLEDLWRGALAEGHALLKSDATLRGDARRSRFIADMLSTPETRETQQKARRLLRNLGRPGPSRFPPGSPPITT</sequence>
<dbReference type="InterPro" id="IPR048395">
    <property type="entry name" value="Glyco_hydro_31_C"/>
</dbReference>
<dbReference type="Gene3D" id="3.20.20.80">
    <property type="entry name" value="Glycosidases"/>
    <property type="match status" value="1"/>
</dbReference>
<dbReference type="SUPFAM" id="SSF51445">
    <property type="entry name" value="(Trans)glycosidases"/>
    <property type="match status" value="1"/>
</dbReference>
<evidence type="ECO:0000256" key="3">
    <source>
        <dbReference type="SAM" id="MobiDB-lite"/>
    </source>
</evidence>
<name>A0ABN9PUN1_9DINO</name>
<feature type="domain" description="DUF5110" evidence="6">
    <location>
        <begin position="692"/>
        <end position="746"/>
    </location>
</feature>
<dbReference type="InterPro" id="IPR033403">
    <property type="entry name" value="DUF5110"/>
</dbReference>
<feature type="domain" description="Glycosyl hydrolase family 31 C-terminal" evidence="7">
    <location>
        <begin position="553"/>
        <end position="650"/>
    </location>
</feature>
<comment type="similarity">
    <text evidence="1 2">Belongs to the glycosyl hydrolase 31 family.</text>
</comment>
<keyword evidence="2" id="KW-0378">Hydrolase</keyword>
<evidence type="ECO:0000259" key="6">
    <source>
        <dbReference type="Pfam" id="PF17137"/>
    </source>
</evidence>
<feature type="region of interest" description="Disordered" evidence="3">
    <location>
        <begin position="909"/>
        <end position="928"/>
    </location>
</feature>
<dbReference type="SUPFAM" id="SSF51011">
    <property type="entry name" value="Glycosyl hydrolase domain"/>
    <property type="match status" value="1"/>
</dbReference>
<dbReference type="Proteomes" id="UP001189429">
    <property type="component" value="Unassembled WGS sequence"/>
</dbReference>
<evidence type="ECO:0000313" key="8">
    <source>
        <dbReference type="EMBL" id="CAK0795391.1"/>
    </source>
</evidence>
<feature type="compositionally biased region" description="Pro residues" evidence="3">
    <location>
        <begin position="917"/>
        <end position="928"/>
    </location>
</feature>
<proteinExistence type="inferred from homology"/>
<dbReference type="InterPro" id="IPR017853">
    <property type="entry name" value="GH"/>
</dbReference>
<evidence type="ECO:0000313" key="9">
    <source>
        <dbReference type="Proteomes" id="UP001189429"/>
    </source>
</evidence>
<evidence type="ECO:0000256" key="4">
    <source>
        <dbReference type="SAM" id="SignalP"/>
    </source>
</evidence>
<dbReference type="EMBL" id="CAUYUJ010001329">
    <property type="protein sequence ID" value="CAK0795391.1"/>
    <property type="molecule type" value="Genomic_DNA"/>
</dbReference>
<evidence type="ECO:0000259" key="5">
    <source>
        <dbReference type="Pfam" id="PF01055"/>
    </source>
</evidence>
<keyword evidence="4" id="KW-0732">Signal</keyword>
<feature type="chain" id="PRO_5045234033" description="Alpha-glucosidase" evidence="4">
    <location>
        <begin position="21"/>
        <end position="928"/>
    </location>
</feature>
<protein>
    <recommendedName>
        <fullName evidence="10">Alpha-glucosidase</fullName>
    </recommendedName>
</protein>
<evidence type="ECO:0000256" key="1">
    <source>
        <dbReference type="ARBA" id="ARBA00007806"/>
    </source>
</evidence>
<evidence type="ECO:0008006" key="10">
    <source>
        <dbReference type="Google" id="ProtNLM"/>
    </source>
</evidence>
<evidence type="ECO:0000256" key="2">
    <source>
        <dbReference type="RuleBase" id="RU361185"/>
    </source>
</evidence>
<dbReference type="InterPro" id="IPR013780">
    <property type="entry name" value="Glyco_hydro_b"/>
</dbReference>
<accession>A0ABN9PUN1</accession>
<keyword evidence="9" id="KW-1185">Reference proteome</keyword>
<organism evidence="8 9">
    <name type="scientific">Prorocentrum cordatum</name>
    <dbReference type="NCBI Taxonomy" id="2364126"/>
    <lineage>
        <taxon>Eukaryota</taxon>
        <taxon>Sar</taxon>
        <taxon>Alveolata</taxon>
        <taxon>Dinophyceae</taxon>
        <taxon>Prorocentrales</taxon>
        <taxon>Prorocentraceae</taxon>
        <taxon>Prorocentrum</taxon>
    </lineage>
</organism>
<dbReference type="PANTHER" id="PTHR22762:SF89">
    <property type="entry name" value="ALPHA-XYLOSIDASE"/>
    <property type="match status" value="1"/>
</dbReference>
<dbReference type="Pfam" id="PF21365">
    <property type="entry name" value="Glyco_hydro_31_3rd"/>
    <property type="match status" value="1"/>
</dbReference>
<gene>
    <name evidence="8" type="ORF">PCOR1329_LOCUS5075</name>
</gene>
<comment type="caution">
    <text evidence="8">The sequence shown here is derived from an EMBL/GenBank/DDBJ whole genome shotgun (WGS) entry which is preliminary data.</text>
</comment>
<evidence type="ECO:0000259" key="7">
    <source>
        <dbReference type="Pfam" id="PF21365"/>
    </source>
</evidence>